<protein>
    <submittedName>
        <fullName evidence="2">Uncharacterized protein</fullName>
    </submittedName>
</protein>
<name>A0A6D2K5X0_9BRAS</name>
<feature type="compositionally biased region" description="Basic and acidic residues" evidence="1">
    <location>
        <begin position="1"/>
        <end position="18"/>
    </location>
</feature>
<dbReference type="EMBL" id="CACVBM020001373">
    <property type="protein sequence ID" value="CAA7047324.1"/>
    <property type="molecule type" value="Genomic_DNA"/>
</dbReference>
<dbReference type="Proteomes" id="UP000467841">
    <property type="component" value="Unassembled WGS sequence"/>
</dbReference>
<evidence type="ECO:0000313" key="2">
    <source>
        <dbReference type="EMBL" id="CAA7047324.1"/>
    </source>
</evidence>
<dbReference type="AlphaFoldDB" id="A0A6D2K5X0"/>
<sequence length="90" mass="10399">MRQKHLDDEPNGTVDKRSLQPHLSTGYSIMKRVLFDPLIKGIPKDINQKLDEIVERCFSAQLPTFAEITRFVKPAASKTDQKPPRSYPYR</sequence>
<reference evidence="2" key="1">
    <citation type="submission" date="2020-01" db="EMBL/GenBank/DDBJ databases">
        <authorList>
            <person name="Mishra B."/>
        </authorList>
    </citation>
    <scope>NUCLEOTIDE SEQUENCE [LARGE SCALE GENOMIC DNA]</scope>
</reference>
<keyword evidence="3" id="KW-1185">Reference proteome</keyword>
<feature type="region of interest" description="Disordered" evidence="1">
    <location>
        <begin position="1"/>
        <end position="21"/>
    </location>
</feature>
<accession>A0A6D2K5X0</accession>
<evidence type="ECO:0000313" key="3">
    <source>
        <dbReference type="Proteomes" id="UP000467841"/>
    </source>
</evidence>
<comment type="caution">
    <text evidence="2">The sequence shown here is derived from an EMBL/GenBank/DDBJ whole genome shotgun (WGS) entry which is preliminary data.</text>
</comment>
<evidence type="ECO:0000256" key="1">
    <source>
        <dbReference type="SAM" id="MobiDB-lite"/>
    </source>
</evidence>
<gene>
    <name evidence="2" type="ORF">MERR_LOCUS34559</name>
</gene>
<proteinExistence type="predicted"/>
<organism evidence="2 3">
    <name type="scientific">Microthlaspi erraticum</name>
    <dbReference type="NCBI Taxonomy" id="1685480"/>
    <lineage>
        <taxon>Eukaryota</taxon>
        <taxon>Viridiplantae</taxon>
        <taxon>Streptophyta</taxon>
        <taxon>Embryophyta</taxon>
        <taxon>Tracheophyta</taxon>
        <taxon>Spermatophyta</taxon>
        <taxon>Magnoliopsida</taxon>
        <taxon>eudicotyledons</taxon>
        <taxon>Gunneridae</taxon>
        <taxon>Pentapetalae</taxon>
        <taxon>rosids</taxon>
        <taxon>malvids</taxon>
        <taxon>Brassicales</taxon>
        <taxon>Brassicaceae</taxon>
        <taxon>Coluteocarpeae</taxon>
        <taxon>Microthlaspi</taxon>
    </lineage>
</organism>